<accession>H3ZIX4</accession>
<sequence>MKFRLLLGSCLLVNALTLQANERWFEVEMIIFERTGDSALKEHFPTQVTPIRLGRHIDLLTERFYIPLPVDPECQTPDAVDATGLAIPGDAAPAAECTPQPTEQTPLASDNTDALLAAVLEQATPHQYWPEQLPVRIFGEGLHQPLPYLADENAFQLNEVVNRLRRQRQHQILLHTVWRQAPVTERRAIPSRWFAGKNFSQQFDYWGQPLPSEVDSNLAFATEEQQEADLLAQIASRRQQLAAGVALTQPESSTDEQRRLEQSAANLPSQVWQLDGLFRLHLDRYLFVNTDFNLRRPQANSLQSINVKQSRRLISGEIHYLDHPKLGIILQIRRFDPATARSDASIIE</sequence>
<dbReference type="InterPro" id="IPR021241">
    <property type="entry name" value="CsiV"/>
</dbReference>
<proteinExistence type="predicted"/>
<protein>
    <recommendedName>
        <fullName evidence="4">Peptidoglycan-binding LysM</fullName>
    </recommendedName>
</protein>
<feature type="chain" id="PRO_5003592417" description="Peptidoglycan-binding LysM" evidence="1">
    <location>
        <begin position="21"/>
        <end position="348"/>
    </location>
</feature>
<dbReference type="AlphaFoldDB" id="H3ZIX4"/>
<name>H3ZIX4_9ALTE</name>
<dbReference type="Proteomes" id="UP000012046">
    <property type="component" value="Unassembled WGS sequence"/>
</dbReference>
<dbReference type="RefSeq" id="WP_008951848.1">
    <property type="nucleotide sequence ID" value="NZ_AHTH01000055.1"/>
</dbReference>
<gene>
    <name evidence="2" type="ORF">AJE_16709</name>
</gene>
<dbReference type="Pfam" id="PF10972">
    <property type="entry name" value="CsiV"/>
    <property type="match status" value="1"/>
</dbReference>
<evidence type="ECO:0000313" key="3">
    <source>
        <dbReference type="Proteomes" id="UP000012046"/>
    </source>
</evidence>
<comment type="caution">
    <text evidence="2">The sequence shown here is derived from an EMBL/GenBank/DDBJ whole genome shotgun (WGS) entry which is preliminary data.</text>
</comment>
<organism evidence="2 3">
    <name type="scientific">Alishewanella jeotgali KCTC 22429</name>
    <dbReference type="NCBI Taxonomy" id="1129374"/>
    <lineage>
        <taxon>Bacteria</taxon>
        <taxon>Pseudomonadati</taxon>
        <taxon>Pseudomonadota</taxon>
        <taxon>Gammaproteobacteria</taxon>
        <taxon>Alteromonadales</taxon>
        <taxon>Alteromonadaceae</taxon>
        <taxon>Alishewanella</taxon>
    </lineage>
</organism>
<feature type="signal peptide" evidence="1">
    <location>
        <begin position="1"/>
        <end position="20"/>
    </location>
</feature>
<evidence type="ECO:0008006" key="4">
    <source>
        <dbReference type="Google" id="ProtNLM"/>
    </source>
</evidence>
<dbReference type="PATRIC" id="fig|1129374.4.peg.3311"/>
<evidence type="ECO:0000313" key="2">
    <source>
        <dbReference type="EMBL" id="EHR39443.1"/>
    </source>
</evidence>
<reference evidence="2 3" key="1">
    <citation type="journal article" date="2012" name="J. Bacteriol.">
        <title>Genome Sequence of Extracellular-Protease-Producing Alishewanella jeotgali Isolated from Traditional Korean Fermented Seafood.</title>
        <authorList>
            <person name="Jung J."/>
            <person name="Chun J."/>
            <person name="Park W."/>
        </authorList>
    </citation>
    <scope>NUCLEOTIDE SEQUENCE [LARGE SCALE GENOMIC DNA]</scope>
    <source>
        <strain evidence="2 3">KCTC 22429</strain>
    </source>
</reference>
<dbReference type="eggNOG" id="ENOG5032UIH">
    <property type="taxonomic scope" value="Bacteria"/>
</dbReference>
<dbReference type="EMBL" id="AHTH01000055">
    <property type="protein sequence ID" value="EHR39443.1"/>
    <property type="molecule type" value="Genomic_DNA"/>
</dbReference>
<evidence type="ECO:0000256" key="1">
    <source>
        <dbReference type="SAM" id="SignalP"/>
    </source>
</evidence>
<keyword evidence="3" id="KW-1185">Reference proteome</keyword>
<dbReference type="STRING" id="1129374.AJE_16709"/>
<keyword evidence="1" id="KW-0732">Signal</keyword>